<dbReference type="AlphaFoldDB" id="A0A2T5ESB0"/>
<organism evidence="1 2">
    <name type="scientific">Vibrio splendidus</name>
    <dbReference type="NCBI Taxonomy" id="29497"/>
    <lineage>
        <taxon>Bacteria</taxon>
        <taxon>Pseudomonadati</taxon>
        <taxon>Pseudomonadota</taxon>
        <taxon>Gammaproteobacteria</taxon>
        <taxon>Vibrionales</taxon>
        <taxon>Vibrionaceae</taxon>
        <taxon>Vibrio</taxon>
    </lineage>
</organism>
<reference evidence="1 2" key="1">
    <citation type="submission" date="2017-11" db="EMBL/GenBank/DDBJ databases">
        <title>Population delineation of vibrios coincides with oyster pathogenicity.</title>
        <authorList>
            <person name="Bruto M."/>
            <person name="Labreuche Y."/>
            <person name="James A."/>
            <person name="Piel D."/>
            <person name="Chenivesse S."/>
            <person name="Petton B."/>
            <person name="Polz M.F."/>
            <person name="Le Roux F."/>
        </authorList>
    </citation>
    <scope>NUCLEOTIDE SEQUENCE [LARGE SCALE GENOMIC DNA]</scope>
    <source>
        <strain evidence="1 2">FF_144</strain>
    </source>
</reference>
<dbReference type="RefSeq" id="WP_017089132.1">
    <property type="nucleotide sequence ID" value="NZ_MCWO01000488.1"/>
</dbReference>
<dbReference type="EMBL" id="PIFK01000037">
    <property type="protein sequence ID" value="PTP29311.1"/>
    <property type="molecule type" value="Genomic_DNA"/>
</dbReference>
<dbReference type="InterPro" id="IPR029044">
    <property type="entry name" value="Nucleotide-diphossugar_trans"/>
</dbReference>
<dbReference type="InterPro" id="IPR011009">
    <property type="entry name" value="Kinase-like_dom_sf"/>
</dbReference>
<dbReference type="SUPFAM" id="SSF56112">
    <property type="entry name" value="Protein kinase-like (PK-like)"/>
    <property type="match status" value="1"/>
</dbReference>
<evidence type="ECO:0000313" key="2">
    <source>
        <dbReference type="Proteomes" id="UP000244197"/>
    </source>
</evidence>
<dbReference type="Gene3D" id="3.90.1200.10">
    <property type="match status" value="1"/>
</dbReference>
<gene>
    <name evidence="1" type="ORF">CWO07_17500</name>
</gene>
<accession>A0A2T5ESB0</accession>
<name>A0A2T5ESB0_VIBSP</name>
<sequence length="526" mass="60605">MFLIMSSAYVDQALKSEFGALPPSLLPLGNRRLFQHQVACAPKGVDIFLTLPEDFSLSRADLNWLELHQIVVVRTPANISLGAAVVAALNLIDQKNNCDLHILFGDTLIPRLPMGTDLVSVAESSDNYDWARVSPHSSVFLIEESSPDLEVQQVVCGYFCFSKPKELVRSLTRNHWDFIQGVNDYHQYTKLTLLESDDWLDFGHINTYYRSKANFTTQRAFNSLTITPEWIEKSSQKQNKIKAEANWFENIPYSMRGYIPQYLGGFLTKDRHFSYRLEYLHYTALNELFVFGELPSNIWRQILDSCLDFIDQEKSELSGKNQDMLNELFCVKTEQRVKEYCAVNSINLNEVWNYNKKFKATISDLIQKSQDNLPSDQKISTVMHGDFCFSNILYDFRTARIKVIDPRGISPSGEVSIYGDYLYDVAKLSHSILGMYDWIIAGNYTVELDGRDIEFYINDLSKHSSMQETFVSLVSQRYGLSAKQLYAMQIQLFLSMLPLHADDEMRQKALFANSFRIYQLMIKEEL</sequence>
<protein>
    <submittedName>
        <fullName evidence="1">Capsular biosynthesis protein</fullName>
    </submittedName>
</protein>
<dbReference type="SUPFAM" id="SSF53448">
    <property type="entry name" value="Nucleotide-diphospho-sugar transferases"/>
    <property type="match status" value="1"/>
</dbReference>
<dbReference type="Proteomes" id="UP000244197">
    <property type="component" value="Unassembled WGS sequence"/>
</dbReference>
<comment type="caution">
    <text evidence="1">The sequence shown here is derived from an EMBL/GenBank/DDBJ whole genome shotgun (WGS) entry which is preliminary data.</text>
</comment>
<proteinExistence type="predicted"/>
<evidence type="ECO:0000313" key="1">
    <source>
        <dbReference type="EMBL" id="PTP29311.1"/>
    </source>
</evidence>